<dbReference type="EC" id="2.5.1.54" evidence="8"/>
<keyword evidence="4 8" id="KW-0028">Amino-acid biosynthesis</keyword>
<organism evidence="10 11">
    <name type="scientific">Candidatus Viridilinea halotolerans</name>
    <dbReference type="NCBI Taxonomy" id="2491704"/>
    <lineage>
        <taxon>Bacteria</taxon>
        <taxon>Bacillati</taxon>
        <taxon>Chloroflexota</taxon>
        <taxon>Chloroflexia</taxon>
        <taxon>Chloroflexales</taxon>
        <taxon>Chloroflexineae</taxon>
        <taxon>Oscillochloridaceae</taxon>
        <taxon>Candidatus Viridilinea</taxon>
    </lineage>
</organism>
<dbReference type="Proteomes" id="UP000280307">
    <property type="component" value="Unassembled WGS sequence"/>
</dbReference>
<dbReference type="GO" id="GO:0009073">
    <property type="term" value="P:aromatic amino acid family biosynthetic process"/>
    <property type="evidence" value="ECO:0007669"/>
    <property type="project" value="UniProtKB-KW"/>
</dbReference>
<name>A0A426TWQ5_9CHLR</name>
<proteinExistence type="inferred from homology"/>
<feature type="domain" description="DAHP synthetase I/KDSA" evidence="9">
    <location>
        <begin position="47"/>
        <end position="345"/>
    </location>
</feature>
<accession>A0A426TWQ5</accession>
<evidence type="ECO:0000256" key="5">
    <source>
        <dbReference type="ARBA" id="ARBA00022679"/>
    </source>
</evidence>
<dbReference type="PANTHER" id="PTHR21225:SF12">
    <property type="entry name" value="PHOSPHO-2-DEHYDRO-3-DEOXYHEPTONATE ALDOLASE, TYROSINE-INHIBITED"/>
    <property type="match status" value="1"/>
</dbReference>
<comment type="similarity">
    <text evidence="3 8">Belongs to the class-I DAHP synthase family.</text>
</comment>
<dbReference type="Gene3D" id="3.20.20.70">
    <property type="entry name" value="Aldolase class I"/>
    <property type="match status" value="1"/>
</dbReference>
<dbReference type="NCBIfam" id="NF009395">
    <property type="entry name" value="PRK12755.1"/>
    <property type="match status" value="1"/>
</dbReference>
<dbReference type="GO" id="GO:0005737">
    <property type="term" value="C:cytoplasm"/>
    <property type="evidence" value="ECO:0007669"/>
    <property type="project" value="TreeGrafter"/>
</dbReference>
<evidence type="ECO:0000256" key="4">
    <source>
        <dbReference type="ARBA" id="ARBA00022605"/>
    </source>
</evidence>
<dbReference type="Pfam" id="PF00793">
    <property type="entry name" value="DAHP_synth_1"/>
    <property type="match status" value="1"/>
</dbReference>
<dbReference type="InterPro" id="IPR013785">
    <property type="entry name" value="Aldolase_TIM"/>
</dbReference>
<dbReference type="EMBL" id="RSAS01000572">
    <property type="protein sequence ID" value="RRR69938.1"/>
    <property type="molecule type" value="Genomic_DNA"/>
</dbReference>
<dbReference type="GO" id="GO:0003849">
    <property type="term" value="F:3-deoxy-7-phosphoheptulonate synthase activity"/>
    <property type="evidence" value="ECO:0007669"/>
    <property type="project" value="UniProtKB-EC"/>
</dbReference>
<evidence type="ECO:0000256" key="8">
    <source>
        <dbReference type="PIRNR" id="PIRNR001361"/>
    </source>
</evidence>
<evidence type="ECO:0000256" key="2">
    <source>
        <dbReference type="ARBA" id="ARBA00004688"/>
    </source>
</evidence>
<comment type="catalytic activity">
    <reaction evidence="7 8">
        <text>D-erythrose 4-phosphate + phosphoenolpyruvate + H2O = 7-phospho-2-dehydro-3-deoxy-D-arabino-heptonate + phosphate</text>
        <dbReference type="Rhea" id="RHEA:14717"/>
        <dbReference type="ChEBI" id="CHEBI:15377"/>
        <dbReference type="ChEBI" id="CHEBI:16897"/>
        <dbReference type="ChEBI" id="CHEBI:43474"/>
        <dbReference type="ChEBI" id="CHEBI:58394"/>
        <dbReference type="ChEBI" id="CHEBI:58702"/>
        <dbReference type="EC" id="2.5.1.54"/>
    </reaction>
</comment>
<dbReference type="PIRSF" id="PIRSF001361">
    <property type="entry name" value="DAHP_synthase"/>
    <property type="match status" value="1"/>
</dbReference>
<evidence type="ECO:0000256" key="6">
    <source>
        <dbReference type="ARBA" id="ARBA00023141"/>
    </source>
</evidence>
<dbReference type="UniPathway" id="UPA00053">
    <property type="reaction ID" value="UER00084"/>
</dbReference>
<sequence>MENPDQPQQAVANLHVRAMQPLLAPLALKAQLPLTAEATATVTAAREAIRNVLRGSERRLVIVIGPCSIHDPEAALDYARRLVRLQQDLSSQLLILMRVYLEKPRTTVGWRGLINDPYLDGGFDMGAGMQLARQLLLEINTMGLPVATEMLDPISPQYLDDQISLATIGARTTEAQTHRALASGISMPVGFKNGTDGGIQVAVNACVAAAGQHSFLGITEDGQSAVVKTTGNPDSFVILRGGRHGPNYQEEYVVQATRLMREANLTPAVMVDCSHANAENDFRRQETVWYKVIEQIVTQPTPIIGLMVESNIVEGKQPLPADRSTLRYGVSLTDGCIGWETTERLLVETHHALETRKR</sequence>
<evidence type="ECO:0000313" key="10">
    <source>
        <dbReference type="EMBL" id="RRR69938.1"/>
    </source>
</evidence>
<evidence type="ECO:0000256" key="3">
    <source>
        <dbReference type="ARBA" id="ARBA00007985"/>
    </source>
</evidence>
<dbReference type="SUPFAM" id="SSF51569">
    <property type="entry name" value="Aldolase"/>
    <property type="match status" value="1"/>
</dbReference>
<dbReference type="AlphaFoldDB" id="A0A426TWQ5"/>
<dbReference type="GO" id="GO:0008652">
    <property type="term" value="P:amino acid biosynthetic process"/>
    <property type="evidence" value="ECO:0007669"/>
    <property type="project" value="UniProtKB-KW"/>
</dbReference>
<reference evidence="10 11" key="1">
    <citation type="submission" date="2018-12" db="EMBL/GenBank/DDBJ databases">
        <title>Genome Sequence of Candidatus Viridilinea halotolerans isolated from saline sulfide-rich spring.</title>
        <authorList>
            <person name="Grouzdev D.S."/>
            <person name="Burganskaya E.I."/>
            <person name="Krutkina M.S."/>
            <person name="Sukhacheva M.V."/>
            <person name="Gorlenko V.M."/>
        </authorList>
    </citation>
    <scope>NUCLEOTIDE SEQUENCE [LARGE SCALE GENOMIC DNA]</scope>
    <source>
        <strain evidence="10">Chok-6</strain>
    </source>
</reference>
<evidence type="ECO:0000259" key="9">
    <source>
        <dbReference type="Pfam" id="PF00793"/>
    </source>
</evidence>
<comment type="pathway">
    <text evidence="2 8">Metabolic intermediate biosynthesis; chorismate biosynthesis; chorismate from D-erythrose 4-phosphate and phosphoenolpyruvate: step 1/7.</text>
</comment>
<protein>
    <recommendedName>
        <fullName evidence="8">Phospho-2-dehydro-3-deoxyheptonate aldolase</fullName>
        <ecNumber evidence="8">2.5.1.54</ecNumber>
    </recommendedName>
</protein>
<evidence type="ECO:0000256" key="7">
    <source>
        <dbReference type="ARBA" id="ARBA00047508"/>
    </source>
</evidence>
<keyword evidence="5 8" id="KW-0808">Transferase</keyword>
<dbReference type="InterPro" id="IPR006218">
    <property type="entry name" value="DAHP1/KDSA"/>
</dbReference>
<dbReference type="PANTHER" id="PTHR21225">
    <property type="entry name" value="PHOSPHO-2-DEHYDRO-3-DEOXYHEPTONATE ALDOLASE DAHP SYNTHETASE"/>
    <property type="match status" value="1"/>
</dbReference>
<dbReference type="NCBIfam" id="TIGR00034">
    <property type="entry name" value="aroFGH"/>
    <property type="match status" value="1"/>
</dbReference>
<comment type="function">
    <text evidence="1 8">Stereospecific condensation of phosphoenolpyruvate (PEP) and D-erythrose-4-phosphate (E4P) giving rise to 3-deoxy-D-arabino-heptulosonate-7-phosphate (DAHP).</text>
</comment>
<comment type="caution">
    <text evidence="10">The sequence shown here is derived from an EMBL/GenBank/DDBJ whole genome shotgun (WGS) entry which is preliminary data.</text>
</comment>
<evidence type="ECO:0000313" key="11">
    <source>
        <dbReference type="Proteomes" id="UP000280307"/>
    </source>
</evidence>
<keyword evidence="6 8" id="KW-0057">Aromatic amino acid biosynthesis</keyword>
<dbReference type="InterPro" id="IPR006219">
    <property type="entry name" value="DAHP_synth_1"/>
</dbReference>
<evidence type="ECO:0000256" key="1">
    <source>
        <dbReference type="ARBA" id="ARBA00003726"/>
    </source>
</evidence>
<dbReference type="GO" id="GO:0009423">
    <property type="term" value="P:chorismate biosynthetic process"/>
    <property type="evidence" value="ECO:0007669"/>
    <property type="project" value="UniProtKB-UniPathway"/>
</dbReference>
<dbReference type="FunFam" id="3.20.20.70:FF:000005">
    <property type="entry name" value="Phospho-2-dehydro-3-deoxyheptonate aldolase"/>
    <property type="match status" value="1"/>
</dbReference>
<gene>
    <name evidence="10" type="ORF">EI684_14305</name>
</gene>